<dbReference type="AlphaFoldDB" id="A0A4S2MZH4"/>
<evidence type="ECO:0000256" key="1">
    <source>
        <dbReference type="SAM" id="Phobius"/>
    </source>
</evidence>
<evidence type="ECO:0000259" key="2">
    <source>
        <dbReference type="Pfam" id="PF17648"/>
    </source>
</evidence>
<reference evidence="3 4" key="1">
    <citation type="submission" date="2019-04" db="EMBL/GenBank/DDBJ databases">
        <title>Comparative genomics and transcriptomics to analyze fruiting body development in filamentous ascomycetes.</title>
        <authorList>
            <consortium name="DOE Joint Genome Institute"/>
            <person name="Lutkenhaus R."/>
            <person name="Traeger S."/>
            <person name="Breuer J."/>
            <person name="Kuo A."/>
            <person name="Lipzen A."/>
            <person name="Pangilinan J."/>
            <person name="Dilworth D."/>
            <person name="Sandor L."/>
            <person name="Poggeler S."/>
            <person name="Barry K."/>
            <person name="Grigoriev I.V."/>
            <person name="Nowrousian M."/>
        </authorList>
    </citation>
    <scope>NUCLEOTIDE SEQUENCE [LARGE SCALE GENOMIC DNA]</scope>
    <source>
        <strain evidence="3 4">CBS 389.68</strain>
    </source>
</reference>
<dbReference type="InParanoid" id="A0A4S2MZH4"/>
<dbReference type="PANTHER" id="PTHR38695">
    <property type="entry name" value="AMINO ACID PERMEASE_ SLC12A DOMAIN-CONTAINING PROTEIN"/>
    <property type="match status" value="1"/>
</dbReference>
<proteinExistence type="predicted"/>
<feature type="domain" description="Luciferase" evidence="2">
    <location>
        <begin position="177"/>
        <end position="248"/>
    </location>
</feature>
<protein>
    <recommendedName>
        <fullName evidence="2">Luciferase domain-containing protein</fullName>
    </recommendedName>
</protein>
<dbReference type="OrthoDB" id="9987011at2759"/>
<accession>A0A4S2MZH4</accession>
<name>A0A4S2MZH4_9PEZI</name>
<keyword evidence="1" id="KW-0472">Membrane</keyword>
<evidence type="ECO:0000313" key="4">
    <source>
        <dbReference type="Proteomes" id="UP000298138"/>
    </source>
</evidence>
<feature type="transmembrane region" description="Helical" evidence="1">
    <location>
        <begin position="30"/>
        <end position="50"/>
    </location>
</feature>
<dbReference type="EMBL" id="ML220116">
    <property type="protein sequence ID" value="TGZ82033.1"/>
    <property type="molecule type" value="Genomic_DNA"/>
</dbReference>
<dbReference type="Proteomes" id="UP000298138">
    <property type="component" value="Unassembled WGS sequence"/>
</dbReference>
<dbReference type="STRING" id="341454.A0A4S2MZH4"/>
<gene>
    <name evidence="3" type="ORF">EX30DRAFT_394914</name>
</gene>
<organism evidence="3 4">
    <name type="scientific">Ascodesmis nigricans</name>
    <dbReference type="NCBI Taxonomy" id="341454"/>
    <lineage>
        <taxon>Eukaryota</taxon>
        <taxon>Fungi</taxon>
        <taxon>Dikarya</taxon>
        <taxon>Ascomycota</taxon>
        <taxon>Pezizomycotina</taxon>
        <taxon>Pezizomycetes</taxon>
        <taxon>Pezizales</taxon>
        <taxon>Ascodesmidaceae</taxon>
        <taxon>Ascodesmis</taxon>
    </lineage>
</organism>
<dbReference type="PANTHER" id="PTHR38695:SF1">
    <property type="entry name" value="AMINO ACID PERMEASE_ SLC12A DOMAIN-CONTAINING PROTEIN"/>
    <property type="match status" value="1"/>
</dbReference>
<sequence>MSSLDPNLTSPPPPTLEDPLFLAPSLIPRIAPTVLTTILLLLPFLAYLAYKDYHVFLSLGPGGTPYNFYGYLKITLLRLIVLRNPHKIVIPLEHQNRGYLTPGALPPRRSPRPAVIGIAPHRQIDQRAPKELFTCLSQRIVFLAVEHPQELRMARSTFEKHCPALFSNRQVNVTKAGEVCHAHGIDGSLHLTLHPQDVERVLEAGWGERHPLARGGWCQRFVPSGFIMVYAPQTLEDVETVVNIVKAAVCWVRNERFFDPEVQAKYVELHSTRPEDIATEVIASRTTVELCCGAPAS</sequence>
<keyword evidence="1" id="KW-1133">Transmembrane helix</keyword>
<dbReference type="InterPro" id="IPR040841">
    <property type="entry name" value="Luciferase_dom"/>
</dbReference>
<dbReference type="Pfam" id="PF17648">
    <property type="entry name" value="Luciferase"/>
    <property type="match status" value="1"/>
</dbReference>
<evidence type="ECO:0000313" key="3">
    <source>
        <dbReference type="EMBL" id="TGZ82033.1"/>
    </source>
</evidence>
<keyword evidence="4" id="KW-1185">Reference proteome</keyword>
<keyword evidence="1" id="KW-0812">Transmembrane</keyword>
<dbReference type="InterPro" id="IPR048273">
    <property type="entry name" value="Luciferase"/>
</dbReference>